<dbReference type="AlphaFoldDB" id="A0A397J731"/>
<dbReference type="Proteomes" id="UP000266861">
    <property type="component" value="Unassembled WGS sequence"/>
</dbReference>
<reference evidence="1 2" key="1">
    <citation type="submission" date="2018-08" db="EMBL/GenBank/DDBJ databases">
        <title>Genome and evolution of the arbuscular mycorrhizal fungus Diversispora epigaea (formerly Glomus versiforme) and its bacterial endosymbionts.</title>
        <authorList>
            <person name="Sun X."/>
            <person name="Fei Z."/>
            <person name="Harrison M."/>
        </authorList>
    </citation>
    <scope>NUCLEOTIDE SEQUENCE [LARGE SCALE GENOMIC DNA]</scope>
    <source>
        <strain evidence="1 2">IT104</strain>
    </source>
</reference>
<comment type="caution">
    <text evidence="1">The sequence shown here is derived from an EMBL/GenBank/DDBJ whole genome shotgun (WGS) entry which is preliminary data.</text>
</comment>
<name>A0A397J731_9GLOM</name>
<organism evidence="1 2">
    <name type="scientific">Diversispora epigaea</name>
    <dbReference type="NCBI Taxonomy" id="1348612"/>
    <lineage>
        <taxon>Eukaryota</taxon>
        <taxon>Fungi</taxon>
        <taxon>Fungi incertae sedis</taxon>
        <taxon>Mucoromycota</taxon>
        <taxon>Glomeromycotina</taxon>
        <taxon>Glomeromycetes</taxon>
        <taxon>Diversisporales</taxon>
        <taxon>Diversisporaceae</taxon>
        <taxon>Diversispora</taxon>
    </lineage>
</organism>
<proteinExistence type="predicted"/>
<keyword evidence="2" id="KW-1185">Reference proteome</keyword>
<accession>A0A397J731</accession>
<evidence type="ECO:0000313" key="1">
    <source>
        <dbReference type="EMBL" id="RHZ82842.1"/>
    </source>
</evidence>
<protein>
    <submittedName>
        <fullName evidence="1">Uncharacterized protein</fullName>
    </submittedName>
</protein>
<gene>
    <name evidence="1" type="ORF">Glove_103g243</name>
</gene>
<dbReference type="STRING" id="1348612.A0A397J731"/>
<dbReference type="OrthoDB" id="2370387at2759"/>
<dbReference type="EMBL" id="PQFF01000096">
    <property type="protein sequence ID" value="RHZ82842.1"/>
    <property type="molecule type" value="Genomic_DNA"/>
</dbReference>
<sequence length="102" mass="11554">MDEDNSLEIDERPSNTNNEEVTHLEFVGDRSSVSGKDIALLEEFLASACKKQKTSYGSSLRSLKITHYSKLSDKKILSILRSYPNVTSLNFEQSKVLLTHYL</sequence>
<evidence type="ECO:0000313" key="2">
    <source>
        <dbReference type="Proteomes" id="UP000266861"/>
    </source>
</evidence>